<keyword evidence="1" id="KW-1188">Viral release from host cell</keyword>
<dbReference type="Pfam" id="PF17289">
    <property type="entry name" value="Terminase_6C"/>
    <property type="match status" value="1"/>
</dbReference>
<dbReference type="KEGG" id="das:Daes_0447"/>
<gene>
    <name evidence="5" type="ordered locus">Daes_0447</name>
</gene>
<sequence>MQQHTDEVIQAAKSLYLKKHKVPEIAATLAVPKRTVYQWRSAGQWDDMLGGESALDCVARRYTLLVGRDGKADGDLKEMDRLLDHMVRLREMQVREIEAANEARDEGRPVVGGRTRRPKKKRGKIIKNDVSHLTESDFREKFHGRFYEYQHELRQAKETHRVRNILKSRQIGATWYFAQEAFEDACLSGDNQIFLSATRRQADVFRAYIVAIVKEKFDIELKGKDEIVLHTAHGQATLYFLSNNSKSAQSYHGHVYIDEYFWITKFNELYKVASAMAAHKKWRITLFSTPSAVTHEAYDLWTGDRFNKRWSRQAKRKEFPSFEAMQRGVVCPDKVWRKVITIKDAEAGGCDLFDFEDLNLQYSTDEFRNLFMCEFVDDLQAVFRLHNLEACYGDMDEWTDFNPDAARPFGNLPVWGGYDPSRNRDDASFVILAPPLQPGGMFRVLARYKWVDKSYTWQAQRIKELTQQFNFVHIGIDVTGPGIGVFESVQAFFPAAMPITYGVQTKTTLVLKAKDVIESGRIQWDASLTDIAHAFLTIRQGTTGNGMITYSAGRTEATGHADVAWAIMHALANEPLNSQHQRKAVVAFGK</sequence>
<dbReference type="InterPro" id="IPR035421">
    <property type="entry name" value="Terminase_6C"/>
</dbReference>
<evidence type="ECO:0000256" key="2">
    <source>
        <dbReference type="SAM" id="MobiDB-lite"/>
    </source>
</evidence>
<name>E6VXL1_PSEA9</name>
<feature type="domain" description="Terminase large subunit gp17-like C-terminal" evidence="4">
    <location>
        <begin position="416"/>
        <end position="573"/>
    </location>
</feature>
<dbReference type="Gene3D" id="3.30.420.240">
    <property type="match status" value="1"/>
</dbReference>
<feature type="domain" description="Terminase ATPase subunit N-terminal" evidence="3">
    <location>
        <begin position="7"/>
        <end position="52"/>
    </location>
</feature>
<dbReference type="STRING" id="643562.Daes_0447"/>
<feature type="region of interest" description="Disordered" evidence="2">
    <location>
        <begin position="100"/>
        <end position="123"/>
    </location>
</feature>
<evidence type="ECO:0000313" key="5">
    <source>
        <dbReference type="EMBL" id="ADU61469.1"/>
    </source>
</evidence>
<dbReference type="AlphaFoldDB" id="E6VXL1"/>
<evidence type="ECO:0000259" key="4">
    <source>
        <dbReference type="Pfam" id="PF17289"/>
    </source>
</evidence>
<organism evidence="5 6">
    <name type="scientific">Pseudodesulfovibrio aespoeensis (strain ATCC 700646 / DSM 10631 / Aspo-2)</name>
    <name type="common">Desulfovibrio aespoeensis</name>
    <dbReference type="NCBI Taxonomy" id="643562"/>
    <lineage>
        <taxon>Bacteria</taxon>
        <taxon>Pseudomonadati</taxon>
        <taxon>Thermodesulfobacteriota</taxon>
        <taxon>Desulfovibrionia</taxon>
        <taxon>Desulfovibrionales</taxon>
        <taxon>Desulfovibrionaceae</taxon>
    </lineage>
</organism>
<dbReference type="EMBL" id="CP002431">
    <property type="protein sequence ID" value="ADU61469.1"/>
    <property type="molecule type" value="Genomic_DNA"/>
</dbReference>
<keyword evidence="6" id="KW-1185">Reference proteome</keyword>
<feature type="compositionally biased region" description="Basic residues" evidence="2">
    <location>
        <begin position="114"/>
        <end position="123"/>
    </location>
</feature>
<evidence type="ECO:0000259" key="3">
    <source>
        <dbReference type="Pfam" id="PF06056"/>
    </source>
</evidence>
<dbReference type="InterPro" id="IPR010332">
    <property type="entry name" value="ATPase_terminase-su_N"/>
</dbReference>
<accession>E6VXL1</accession>
<protein>
    <recommendedName>
        <fullName evidence="7">Terminase</fullName>
    </recommendedName>
</protein>
<dbReference type="Pfam" id="PF06056">
    <property type="entry name" value="Terminase_5"/>
    <property type="match status" value="1"/>
</dbReference>
<dbReference type="Pfam" id="PF03237">
    <property type="entry name" value="Terminase_6N"/>
    <property type="match status" value="1"/>
</dbReference>
<dbReference type="Gene3D" id="3.40.50.300">
    <property type="entry name" value="P-loop containing nucleotide triphosphate hydrolases"/>
    <property type="match status" value="1"/>
</dbReference>
<evidence type="ECO:0000313" key="6">
    <source>
        <dbReference type="Proteomes" id="UP000002191"/>
    </source>
</evidence>
<dbReference type="InterPro" id="IPR027417">
    <property type="entry name" value="P-loop_NTPase"/>
</dbReference>
<reference evidence="5 6" key="2">
    <citation type="journal article" date="2014" name="Genome Announc.">
        <title>Complete Genome Sequence of the Subsurface, Mesophilic Sulfate-Reducing Bacterium Desulfovibrio aespoeensis Aspo-2.</title>
        <authorList>
            <person name="Pedersen K."/>
            <person name="Bengtsson A."/>
            <person name="Edlund J."/>
            <person name="Rabe L."/>
            <person name="Hazen T."/>
            <person name="Chakraborty R."/>
            <person name="Goodwin L."/>
            <person name="Shapiro N."/>
        </authorList>
    </citation>
    <scope>NUCLEOTIDE SEQUENCE [LARGE SCALE GENOMIC DNA]</scope>
    <source>
        <strain evidence="6">ATCC 700646 / DSM 10631 / Aspo-2</strain>
    </source>
</reference>
<proteinExistence type="predicted"/>
<dbReference type="eggNOG" id="COG4373">
    <property type="taxonomic scope" value="Bacteria"/>
</dbReference>
<evidence type="ECO:0000256" key="1">
    <source>
        <dbReference type="ARBA" id="ARBA00022612"/>
    </source>
</evidence>
<dbReference type="RefSeq" id="WP_013513406.1">
    <property type="nucleotide sequence ID" value="NC_014844.1"/>
</dbReference>
<evidence type="ECO:0008006" key="7">
    <source>
        <dbReference type="Google" id="ProtNLM"/>
    </source>
</evidence>
<dbReference type="HOGENOM" id="CLU_020362_2_1_7"/>
<dbReference type="Proteomes" id="UP000002191">
    <property type="component" value="Chromosome"/>
</dbReference>
<dbReference type="OrthoDB" id="8553810at2"/>
<reference evidence="6" key="1">
    <citation type="submission" date="2010-12" db="EMBL/GenBank/DDBJ databases">
        <title>Complete sequence of Desulfovibrio aespoeensis Aspo-2.</title>
        <authorList>
            <consortium name="US DOE Joint Genome Institute"/>
            <person name="Lucas S."/>
            <person name="Copeland A."/>
            <person name="Lapidus A."/>
            <person name="Cheng J.-F."/>
            <person name="Goodwin L."/>
            <person name="Pitluck S."/>
            <person name="Chertkov O."/>
            <person name="Misra M."/>
            <person name="Detter J.C."/>
            <person name="Han C."/>
            <person name="Tapia R."/>
            <person name="Land M."/>
            <person name="Hauser L."/>
            <person name="Kyrpides N."/>
            <person name="Ivanova N."/>
            <person name="Ovchinnikova G."/>
            <person name="Pedersen K."/>
            <person name="Jagevall S."/>
            <person name="Hazen T."/>
            <person name="Woyke T."/>
        </authorList>
    </citation>
    <scope>NUCLEOTIDE SEQUENCE [LARGE SCALE GENOMIC DNA]</scope>
    <source>
        <strain evidence="6">ATCC 700646 / DSM 10631 / Aspo-2</strain>
    </source>
</reference>